<dbReference type="PANTHER" id="PTHR48017">
    <property type="entry name" value="OS05G0424000 PROTEIN-RELATED"/>
    <property type="match status" value="1"/>
</dbReference>
<evidence type="ECO:0000313" key="9">
    <source>
        <dbReference type="EMBL" id="KAK2079652.1"/>
    </source>
</evidence>
<evidence type="ECO:0000256" key="3">
    <source>
        <dbReference type="ARBA" id="ARBA00022692"/>
    </source>
</evidence>
<keyword evidence="3 7" id="KW-0812">Transmembrane</keyword>
<feature type="transmembrane region" description="Helical" evidence="7">
    <location>
        <begin position="50"/>
        <end position="74"/>
    </location>
</feature>
<keyword evidence="5 7" id="KW-1133">Transmembrane helix</keyword>
<accession>A0AAD9MJC2</accession>
<comment type="caution">
    <text evidence="9">The sequence shown here is derived from an EMBL/GenBank/DDBJ whole genome shotgun (WGS) entry which is preliminary data.</text>
</comment>
<feature type="transmembrane region" description="Helical" evidence="7">
    <location>
        <begin position="284"/>
        <end position="304"/>
    </location>
</feature>
<dbReference type="GO" id="GO:0016020">
    <property type="term" value="C:membrane"/>
    <property type="evidence" value="ECO:0007669"/>
    <property type="project" value="UniProtKB-SubCell"/>
</dbReference>
<feature type="transmembrane region" description="Helical" evidence="7">
    <location>
        <begin position="242"/>
        <end position="263"/>
    </location>
</feature>
<evidence type="ECO:0000256" key="4">
    <source>
        <dbReference type="ARBA" id="ARBA00022970"/>
    </source>
</evidence>
<organism evidence="9 10">
    <name type="scientific">Prototheca wickerhamii</name>
    <dbReference type="NCBI Taxonomy" id="3111"/>
    <lineage>
        <taxon>Eukaryota</taxon>
        <taxon>Viridiplantae</taxon>
        <taxon>Chlorophyta</taxon>
        <taxon>core chlorophytes</taxon>
        <taxon>Trebouxiophyceae</taxon>
        <taxon>Chlorellales</taxon>
        <taxon>Chlorellaceae</taxon>
        <taxon>Prototheca</taxon>
    </lineage>
</organism>
<comment type="subcellular location">
    <subcellularLocation>
        <location evidence="1">Membrane</location>
    </subcellularLocation>
</comment>
<feature type="transmembrane region" description="Helical" evidence="7">
    <location>
        <begin position="80"/>
        <end position="101"/>
    </location>
</feature>
<keyword evidence="4" id="KW-0029">Amino-acid transport</keyword>
<keyword evidence="6 7" id="KW-0472">Membrane</keyword>
<evidence type="ECO:0000256" key="2">
    <source>
        <dbReference type="ARBA" id="ARBA00022448"/>
    </source>
</evidence>
<evidence type="ECO:0000256" key="1">
    <source>
        <dbReference type="ARBA" id="ARBA00004370"/>
    </source>
</evidence>
<feature type="transmembrane region" description="Helical" evidence="7">
    <location>
        <begin position="324"/>
        <end position="345"/>
    </location>
</feature>
<dbReference type="Pfam" id="PF01490">
    <property type="entry name" value="Aa_trans"/>
    <property type="match status" value="1"/>
</dbReference>
<evidence type="ECO:0000256" key="5">
    <source>
        <dbReference type="ARBA" id="ARBA00022989"/>
    </source>
</evidence>
<dbReference type="InterPro" id="IPR013057">
    <property type="entry name" value="AA_transpt_TM"/>
</dbReference>
<proteinExistence type="predicted"/>
<protein>
    <recommendedName>
        <fullName evidence="8">Amino acid transporter transmembrane domain-containing protein</fullName>
    </recommendedName>
</protein>
<evidence type="ECO:0000259" key="8">
    <source>
        <dbReference type="Pfam" id="PF01490"/>
    </source>
</evidence>
<feature type="transmembrane region" description="Helical" evidence="7">
    <location>
        <begin position="198"/>
        <end position="222"/>
    </location>
</feature>
<evidence type="ECO:0000256" key="6">
    <source>
        <dbReference type="ARBA" id="ARBA00023136"/>
    </source>
</evidence>
<name>A0AAD9MJC2_PROWI</name>
<feature type="transmembrane region" description="Helical" evidence="7">
    <location>
        <begin position="493"/>
        <end position="514"/>
    </location>
</feature>
<keyword evidence="10" id="KW-1185">Reference proteome</keyword>
<sequence>MANQPGGEGVSDLEAVGGLAADGWANATPELATADGDETKNGPHGSTFTASLHIMTAVIGAGVLALPYSVAWLGWVAGPLLLTVFYLLTWLHASLLAGVVARERPQPRSYGEAVRRLLGPRAGAAISALQLTINALAGVAYTVAAAACARAVRVALTCPHAVDCPHAHPGPGPWPEALAFGLVQLGASQLRSLDEAAWASLIGAVTSLVYSAAALGVSVASVRRPWRGTAGGVPAPSPAAKGLGALDALGAVAFAFAFPTVLVEVQATIRPRPGAGVGAQMRRAIGWSLALAFAFYLGVGVAGYAAFGNGVADNVLAIPHVGPVWVLVLANAAVVIHLCSAYQVYSQPVFAAIERALSGPGRARSGLTRALLEDEIEDQEGGVFAGKAPPGEYSLGETGPVVTLAEQDAGDVTSVVLAHAPDPPVETTLRQRLVIRSAYVVLTTAIAAALPCFAQILGLIGALLFWPAGIFFPVAMYLAAVRPRPAVRRFLKTLCGSLLFVSIAIVGASVHSLATKIFSSS</sequence>
<feature type="transmembrane region" description="Helical" evidence="7">
    <location>
        <begin position="463"/>
        <end position="481"/>
    </location>
</feature>
<evidence type="ECO:0000256" key="7">
    <source>
        <dbReference type="SAM" id="Phobius"/>
    </source>
</evidence>
<dbReference type="Proteomes" id="UP001255856">
    <property type="component" value="Unassembled WGS sequence"/>
</dbReference>
<dbReference type="EMBL" id="JASFZW010000002">
    <property type="protein sequence ID" value="KAK2079652.1"/>
    <property type="molecule type" value="Genomic_DNA"/>
</dbReference>
<keyword evidence="2" id="KW-0813">Transport</keyword>
<gene>
    <name evidence="9" type="ORF">QBZ16_002047</name>
</gene>
<dbReference type="GO" id="GO:0006865">
    <property type="term" value="P:amino acid transport"/>
    <property type="evidence" value="ECO:0007669"/>
    <property type="project" value="UniProtKB-KW"/>
</dbReference>
<reference evidence="9" key="1">
    <citation type="submission" date="2021-01" db="EMBL/GenBank/DDBJ databases">
        <authorList>
            <person name="Eckstrom K.M.E."/>
        </authorList>
    </citation>
    <scope>NUCLEOTIDE SEQUENCE</scope>
    <source>
        <strain evidence="9">UVCC 0001</strain>
    </source>
</reference>
<feature type="domain" description="Amino acid transporter transmembrane" evidence="8">
    <location>
        <begin position="45"/>
        <end position="508"/>
    </location>
</feature>
<dbReference type="AlphaFoldDB" id="A0AAD9MJC2"/>
<feature type="transmembrane region" description="Helical" evidence="7">
    <location>
        <begin position="438"/>
        <end position="457"/>
    </location>
</feature>
<evidence type="ECO:0000313" key="10">
    <source>
        <dbReference type="Proteomes" id="UP001255856"/>
    </source>
</evidence>